<keyword evidence="3" id="KW-1185">Reference proteome</keyword>
<proteinExistence type="predicted"/>
<dbReference type="RefSeq" id="WP_318598629.1">
    <property type="nucleotide sequence ID" value="NZ_JAWSTH010000050.1"/>
</dbReference>
<organism evidence="2 3">
    <name type="scientific">Conexibacter stalactiti</name>
    <dbReference type="NCBI Taxonomy" id="1940611"/>
    <lineage>
        <taxon>Bacteria</taxon>
        <taxon>Bacillati</taxon>
        <taxon>Actinomycetota</taxon>
        <taxon>Thermoleophilia</taxon>
        <taxon>Solirubrobacterales</taxon>
        <taxon>Conexibacteraceae</taxon>
        <taxon>Conexibacter</taxon>
    </lineage>
</organism>
<reference evidence="3" key="1">
    <citation type="submission" date="2023-07" db="EMBL/GenBank/DDBJ databases">
        <title>Conexibacter stalactiti sp. nov., isolated from stalactites in a lava cave and emended description of the genus Conexibacter.</title>
        <authorList>
            <person name="Lee S.D."/>
        </authorList>
    </citation>
    <scope>NUCLEOTIDE SEQUENCE [LARGE SCALE GENOMIC DNA]</scope>
    <source>
        <strain evidence="3">KCTC 39840</strain>
    </source>
</reference>
<dbReference type="InterPro" id="IPR007569">
    <property type="entry name" value="DUF559"/>
</dbReference>
<dbReference type="EMBL" id="JAWSTH010000050">
    <property type="protein sequence ID" value="MDW5596247.1"/>
    <property type="molecule type" value="Genomic_DNA"/>
</dbReference>
<evidence type="ECO:0000259" key="1">
    <source>
        <dbReference type="Pfam" id="PF04480"/>
    </source>
</evidence>
<dbReference type="Pfam" id="PF04480">
    <property type="entry name" value="DUF559"/>
    <property type="match status" value="1"/>
</dbReference>
<dbReference type="Gene3D" id="3.40.960.10">
    <property type="entry name" value="VSR Endonuclease"/>
    <property type="match status" value="1"/>
</dbReference>
<dbReference type="Proteomes" id="UP001284601">
    <property type="component" value="Unassembled WGS sequence"/>
</dbReference>
<accession>A0ABU4HSE3</accession>
<reference evidence="2 3" key="2">
    <citation type="submission" date="2023-10" db="EMBL/GenBank/DDBJ databases">
        <authorList>
            <person name="Han X.F."/>
        </authorList>
    </citation>
    <scope>NUCLEOTIDE SEQUENCE [LARGE SCALE GENOMIC DNA]</scope>
    <source>
        <strain evidence="2 3">KCTC 39840</strain>
    </source>
</reference>
<protein>
    <submittedName>
        <fullName evidence="2">DUF559 domain-containing protein</fullName>
    </submittedName>
</protein>
<sequence length="77" mass="8668">MHGREVDAWWPEAGLAVELDGWQDHGTRVVFQRDREKGNWLALRGVTLLRFTHHDVTVRAEATAAQLAEAIAHRVAA</sequence>
<feature type="domain" description="DUF559" evidence="1">
    <location>
        <begin position="11"/>
        <end position="71"/>
    </location>
</feature>
<comment type="caution">
    <text evidence="2">The sequence shown here is derived from an EMBL/GenBank/DDBJ whole genome shotgun (WGS) entry which is preliminary data.</text>
</comment>
<gene>
    <name evidence="2" type="ORF">R7226_18000</name>
</gene>
<evidence type="ECO:0000313" key="2">
    <source>
        <dbReference type="EMBL" id="MDW5596247.1"/>
    </source>
</evidence>
<evidence type="ECO:0000313" key="3">
    <source>
        <dbReference type="Proteomes" id="UP001284601"/>
    </source>
</evidence>
<name>A0ABU4HSE3_9ACTN</name>